<comment type="similarity">
    <text evidence="1">Belongs to the ROK (NagC/XylR) family.</text>
</comment>
<dbReference type="AlphaFoldDB" id="A0A9X8Y7I0"/>
<accession>A0A9X8Y7I0</accession>
<dbReference type="Gene3D" id="3.30.420.40">
    <property type="match status" value="2"/>
</dbReference>
<organism evidence="2 3">
    <name type="scientific">Harryflintia acetispora</name>
    <dbReference type="NCBI Taxonomy" id="1849041"/>
    <lineage>
        <taxon>Bacteria</taxon>
        <taxon>Bacillati</taxon>
        <taxon>Bacillota</taxon>
        <taxon>Clostridia</taxon>
        <taxon>Eubacteriales</taxon>
        <taxon>Oscillospiraceae</taxon>
        <taxon>Harryflintia</taxon>
    </lineage>
</organism>
<evidence type="ECO:0000313" key="2">
    <source>
        <dbReference type="EMBL" id="TCL42314.1"/>
    </source>
</evidence>
<keyword evidence="2" id="KW-0418">Kinase</keyword>
<dbReference type="PANTHER" id="PTHR18964">
    <property type="entry name" value="ROK (REPRESSOR, ORF, KINASE) FAMILY"/>
    <property type="match status" value="1"/>
</dbReference>
<name>A0A9X8Y7I0_9FIRM</name>
<evidence type="ECO:0000256" key="1">
    <source>
        <dbReference type="ARBA" id="ARBA00006479"/>
    </source>
</evidence>
<sequence>MRTQESGFDMRESYVIGIDIGGTNFRIGAVDDGGKLLHHHTDRSFKISHRENSVDLLVQYISDYLIQEHFQFPRAVSIGFPSAISRDRQTLYSTPNLEGFDGLPIVSILRKRLGVPVFIDKDVNHLLLYEIVARGIGREKSVVGIFVGSGIGNSIRLGGSFWRGKHGAAGELGHFQLPGRKALCNCGNVGCVERYAAGRRLEEIARVNFPQTEIDELFLRYGEQPILEEFVRDLSIPVVAEINIFDPDYVILGGGVLSMKGFPLEQFLEDIRSHTRKPYPGEDVEILLSDADPRNGILGAAYSALEGLKTGVCIKEERRMSI</sequence>
<dbReference type="NCBIfam" id="NF007251">
    <property type="entry name" value="PRK09698.1"/>
    <property type="match status" value="1"/>
</dbReference>
<dbReference type="OrthoDB" id="9796533at2"/>
<dbReference type="CDD" id="cd24070">
    <property type="entry name" value="ASKHA_NBD_ROK_AlsK"/>
    <property type="match status" value="1"/>
</dbReference>
<proteinExistence type="inferred from homology"/>
<dbReference type="GO" id="GO:0016301">
    <property type="term" value="F:kinase activity"/>
    <property type="evidence" value="ECO:0007669"/>
    <property type="project" value="UniProtKB-KW"/>
</dbReference>
<dbReference type="EMBL" id="SLUK01000011">
    <property type="protein sequence ID" value="TCL42314.1"/>
    <property type="molecule type" value="Genomic_DNA"/>
</dbReference>
<dbReference type="Proteomes" id="UP000294682">
    <property type="component" value="Unassembled WGS sequence"/>
</dbReference>
<dbReference type="InterPro" id="IPR043129">
    <property type="entry name" value="ATPase_NBD"/>
</dbReference>
<gene>
    <name evidence="2" type="ORF">EDD78_11180</name>
</gene>
<protein>
    <submittedName>
        <fullName evidence="2">Allose kinase</fullName>
    </submittedName>
</protein>
<dbReference type="Pfam" id="PF00480">
    <property type="entry name" value="ROK"/>
    <property type="match status" value="1"/>
</dbReference>
<dbReference type="RefSeq" id="WP_079699064.1">
    <property type="nucleotide sequence ID" value="NZ_SLUK01000011.1"/>
</dbReference>
<reference evidence="2 3" key="1">
    <citation type="submission" date="2019-03" db="EMBL/GenBank/DDBJ databases">
        <title>Genomic Encyclopedia of Type Strains, Phase IV (KMG-IV): sequencing the most valuable type-strain genomes for metagenomic binning, comparative biology and taxonomic classification.</title>
        <authorList>
            <person name="Goeker M."/>
        </authorList>
    </citation>
    <scope>NUCLEOTIDE SEQUENCE [LARGE SCALE GENOMIC DNA]</scope>
    <source>
        <strain evidence="2 3">DSM 100433</strain>
    </source>
</reference>
<keyword evidence="3" id="KW-1185">Reference proteome</keyword>
<dbReference type="SUPFAM" id="SSF53067">
    <property type="entry name" value="Actin-like ATPase domain"/>
    <property type="match status" value="1"/>
</dbReference>
<comment type="caution">
    <text evidence="2">The sequence shown here is derived from an EMBL/GenBank/DDBJ whole genome shotgun (WGS) entry which is preliminary data.</text>
</comment>
<dbReference type="InterPro" id="IPR000600">
    <property type="entry name" value="ROK"/>
</dbReference>
<keyword evidence="2" id="KW-0808">Transferase</keyword>
<dbReference type="PANTHER" id="PTHR18964:SF110">
    <property type="entry name" value="TRANSCRIPTIONAL REGULATOR, XYLR-RELATED"/>
    <property type="match status" value="1"/>
</dbReference>
<evidence type="ECO:0000313" key="3">
    <source>
        <dbReference type="Proteomes" id="UP000294682"/>
    </source>
</evidence>